<dbReference type="EMBL" id="GBXM01107045">
    <property type="protein sequence ID" value="JAH01532.1"/>
    <property type="molecule type" value="Transcribed_RNA"/>
</dbReference>
<sequence>MSQTQRSARYRLYI</sequence>
<proteinExistence type="predicted"/>
<protein>
    <submittedName>
        <fullName evidence="1">Uncharacterized protein</fullName>
    </submittedName>
</protein>
<dbReference type="EMBL" id="GBXM01106804">
    <property type="protein sequence ID" value="JAH01773.1"/>
    <property type="molecule type" value="Transcribed_RNA"/>
</dbReference>
<accession>A0A0E9PB76</accession>
<reference evidence="1" key="2">
    <citation type="journal article" date="2015" name="Fish Shellfish Immunol.">
        <title>Early steps in the European eel (Anguilla anguilla)-Vibrio vulnificus interaction in the gills: Role of the RtxA13 toxin.</title>
        <authorList>
            <person name="Callol A."/>
            <person name="Pajuelo D."/>
            <person name="Ebbesson L."/>
            <person name="Teles M."/>
            <person name="MacKenzie S."/>
            <person name="Amaro C."/>
        </authorList>
    </citation>
    <scope>NUCLEOTIDE SEQUENCE</scope>
</reference>
<evidence type="ECO:0000313" key="1">
    <source>
        <dbReference type="EMBL" id="JAH01532.1"/>
    </source>
</evidence>
<reference evidence="1" key="1">
    <citation type="submission" date="2014-11" db="EMBL/GenBank/DDBJ databases">
        <authorList>
            <person name="Amaro Gonzalez C."/>
        </authorList>
    </citation>
    <scope>NUCLEOTIDE SEQUENCE</scope>
</reference>
<organism evidence="1">
    <name type="scientific">Anguilla anguilla</name>
    <name type="common">European freshwater eel</name>
    <name type="synonym">Muraena anguilla</name>
    <dbReference type="NCBI Taxonomy" id="7936"/>
    <lineage>
        <taxon>Eukaryota</taxon>
        <taxon>Metazoa</taxon>
        <taxon>Chordata</taxon>
        <taxon>Craniata</taxon>
        <taxon>Vertebrata</taxon>
        <taxon>Euteleostomi</taxon>
        <taxon>Actinopterygii</taxon>
        <taxon>Neopterygii</taxon>
        <taxon>Teleostei</taxon>
        <taxon>Anguilliformes</taxon>
        <taxon>Anguillidae</taxon>
        <taxon>Anguilla</taxon>
    </lineage>
</organism>
<name>A0A0E9PB76_ANGAN</name>